<dbReference type="Gene3D" id="3.30.70.3000">
    <property type="match status" value="1"/>
</dbReference>
<proteinExistence type="predicted"/>
<accession>A0A8E2FBU4</accession>
<reference evidence="4 5" key="1">
    <citation type="journal article" date="2016" name="Nat. Commun.">
        <title>Ectomycorrhizal ecology is imprinted in the genome of the dominant symbiotic fungus Cenococcum geophilum.</title>
        <authorList>
            <consortium name="DOE Joint Genome Institute"/>
            <person name="Peter M."/>
            <person name="Kohler A."/>
            <person name="Ohm R.A."/>
            <person name="Kuo A."/>
            <person name="Krutzmann J."/>
            <person name="Morin E."/>
            <person name="Arend M."/>
            <person name="Barry K.W."/>
            <person name="Binder M."/>
            <person name="Choi C."/>
            <person name="Clum A."/>
            <person name="Copeland A."/>
            <person name="Grisel N."/>
            <person name="Haridas S."/>
            <person name="Kipfer T."/>
            <person name="LaButti K."/>
            <person name="Lindquist E."/>
            <person name="Lipzen A."/>
            <person name="Maire R."/>
            <person name="Meier B."/>
            <person name="Mihaltcheva S."/>
            <person name="Molinier V."/>
            <person name="Murat C."/>
            <person name="Poggeler S."/>
            <person name="Quandt C.A."/>
            <person name="Sperisen C."/>
            <person name="Tritt A."/>
            <person name="Tisserant E."/>
            <person name="Crous P.W."/>
            <person name="Henrissat B."/>
            <person name="Nehls U."/>
            <person name="Egli S."/>
            <person name="Spatafora J.W."/>
            <person name="Grigoriev I.V."/>
            <person name="Martin F.M."/>
        </authorList>
    </citation>
    <scope>NUCLEOTIDE SEQUENCE [LARGE SCALE GENOMIC DNA]</scope>
    <source>
        <strain evidence="4 5">CBS 207.34</strain>
    </source>
</reference>
<dbReference type="InterPro" id="IPR007537">
    <property type="entry name" value="tRNAHis_GuaTrfase_Thg1"/>
</dbReference>
<keyword evidence="5" id="KW-1185">Reference proteome</keyword>
<feature type="domain" description="tRNAHis guanylyltransferase catalytic" evidence="3">
    <location>
        <begin position="12"/>
        <end position="149"/>
    </location>
</feature>
<evidence type="ECO:0000256" key="2">
    <source>
        <dbReference type="ARBA" id="ARBA00032480"/>
    </source>
</evidence>
<dbReference type="AlphaFoldDB" id="A0A8E2FBU4"/>
<evidence type="ECO:0000313" key="5">
    <source>
        <dbReference type="Proteomes" id="UP000250140"/>
    </source>
</evidence>
<dbReference type="InterPro" id="IPR024956">
    <property type="entry name" value="tRNAHis_GuaTrfase_cat"/>
</dbReference>
<dbReference type="OrthoDB" id="5959761at2759"/>
<evidence type="ECO:0000259" key="3">
    <source>
        <dbReference type="Pfam" id="PF04446"/>
    </source>
</evidence>
<dbReference type="Pfam" id="PF04446">
    <property type="entry name" value="Thg1"/>
    <property type="match status" value="1"/>
</dbReference>
<dbReference type="PANTHER" id="PTHR12729">
    <property type="entry name" value="TRNA(HIS) GUANYLYLTRANSFERASE-RELATED"/>
    <property type="match status" value="1"/>
</dbReference>
<dbReference type="GO" id="GO:0008193">
    <property type="term" value="F:tRNA guanylyltransferase activity"/>
    <property type="evidence" value="ECO:0007669"/>
    <property type="project" value="InterPro"/>
</dbReference>
<dbReference type="GO" id="GO:0006400">
    <property type="term" value="P:tRNA modification"/>
    <property type="evidence" value="ECO:0007669"/>
    <property type="project" value="InterPro"/>
</dbReference>
<sequence length="278" mass="31303">MASQPAQQTLADRMKSYEAVYDTCLPEYLPIILRLDGHNFSRFTANFARPFDQRIHDAMTSTCSDLLDFLPSATIAYTQSDEITLIFASGMGSFNDRIQKIISLAASYTSVRFNAHLANAVTVLPEPAIRNAHNVLGTAYFDGRLFSVPTVEEALNCLLWRCKVDAVRNSINAYARTLFTTEELHRKGMDEVLDMMKSDKGVIFRDAVPSWALEGTIVKKELFEHSGLNQKTGEVEKTMRTRTRAVDIGITEFSEKNLRLVTNKYWESIDGSKGSHTR</sequence>
<evidence type="ECO:0000313" key="4">
    <source>
        <dbReference type="EMBL" id="OCL13950.1"/>
    </source>
</evidence>
<dbReference type="EMBL" id="KV748645">
    <property type="protein sequence ID" value="OCL13950.1"/>
    <property type="molecule type" value="Genomic_DNA"/>
</dbReference>
<dbReference type="GO" id="GO:0000287">
    <property type="term" value="F:magnesium ion binding"/>
    <property type="evidence" value="ECO:0007669"/>
    <property type="project" value="InterPro"/>
</dbReference>
<organism evidence="4 5">
    <name type="scientific">Glonium stellatum</name>
    <dbReference type="NCBI Taxonomy" id="574774"/>
    <lineage>
        <taxon>Eukaryota</taxon>
        <taxon>Fungi</taxon>
        <taxon>Dikarya</taxon>
        <taxon>Ascomycota</taxon>
        <taxon>Pezizomycotina</taxon>
        <taxon>Dothideomycetes</taxon>
        <taxon>Pleosporomycetidae</taxon>
        <taxon>Gloniales</taxon>
        <taxon>Gloniaceae</taxon>
        <taxon>Glonium</taxon>
    </lineage>
</organism>
<name>A0A8E2FBU4_9PEZI</name>
<evidence type="ECO:0000256" key="1">
    <source>
        <dbReference type="ARBA" id="ARBA00015443"/>
    </source>
</evidence>
<dbReference type="Proteomes" id="UP000250140">
    <property type="component" value="Unassembled WGS sequence"/>
</dbReference>
<gene>
    <name evidence="4" type="ORF">AOQ84DRAFT_74164</name>
</gene>
<dbReference type="PANTHER" id="PTHR12729:SF1">
    <property type="entry name" value="TRNAHIS GUANYLYLTRANSFERASE CATALYTIC DOMAIN-CONTAINING PROTEIN"/>
    <property type="match status" value="1"/>
</dbReference>
<protein>
    <recommendedName>
        <fullName evidence="1">tRNA(His) guanylyltransferase</fullName>
    </recommendedName>
    <alternativeName>
        <fullName evidence="2">tRNA-histidine guanylyltransferase</fullName>
    </alternativeName>
</protein>
<dbReference type="InterPro" id="IPR038469">
    <property type="entry name" value="tRNAHis_GuaTrfase_Thg1_sf"/>
</dbReference>